<keyword evidence="2" id="KW-1133">Transmembrane helix</keyword>
<gene>
    <name evidence="4" type="ORF">ACFPCZ_24830</name>
</gene>
<sequence>MGPHTGRGDDRGSVELAVATPLMLVLVLLVVQAAVWAHADHVAATVARRGLEAARAVEGDGAQAQAEAAADSLGGTLLTHRSVVVERGPENVRVIVAAEVPSLIPGMTWPVRHELTGPAERFVGPEGAAPGGQGGQGGAPATEGGPP</sequence>
<accession>A0ABV9SU40</accession>
<comment type="caution">
    <text evidence="4">The sequence shown here is derived from an EMBL/GenBank/DDBJ whole genome shotgun (WGS) entry which is preliminary data.</text>
</comment>
<evidence type="ECO:0000313" key="4">
    <source>
        <dbReference type="EMBL" id="MFC4869866.1"/>
    </source>
</evidence>
<name>A0ABV9SU40_9ACTN</name>
<protein>
    <submittedName>
        <fullName evidence="4">TadE/TadG family type IV pilus assembly protein</fullName>
    </submittedName>
</protein>
<evidence type="ECO:0000256" key="2">
    <source>
        <dbReference type="SAM" id="Phobius"/>
    </source>
</evidence>
<organism evidence="4 5">
    <name type="scientific">Streptomonospora arabica</name>
    <dbReference type="NCBI Taxonomy" id="412417"/>
    <lineage>
        <taxon>Bacteria</taxon>
        <taxon>Bacillati</taxon>
        <taxon>Actinomycetota</taxon>
        <taxon>Actinomycetes</taxon>
        <taxon>Streptosporangiales</taxon>
        <taxon>Nocardiopsidaceae</taxon>
        <taxon>Streptomonospora</taxon>
    </lineage>
</organism>
<evidence type="ECO:0000259" key="3">
    <source>
        <dbReference type="Pfam" id="PF07811"/>
    </source>
</evidence>
<dbReference type="Pfam" id="PF07811">
    <property type="entry name" value="TadE"/>
    <property type="match status" value="1"/>
</dbReference>
<reference evidence="5" key="1">
    <citation type="journal article" date="2019" name="Int. J. Syst. Evol. Microbiol.">
        <title>The Global Catalogue of Microorganisms (GCM) 10K type strain sequencing project: providing services to taxonomists for standard genome sequencing and annotation.</title>
        <authorList>
            <consortium name="The Broad Institute Genomics Platform"/>
            <consortium name="The Broad Institute Genome Sequencing Center for Infectious Disease"/>
            <person name="Wu L."/>
            <person name="Ma J."/>
        </authorList>
    </citation>
    <scope>NUCLEOTIDE SEQUENCE [LARGE SCALE GENOMIC DNA]</scope>
    <source>
        <strain evidence="5">CGMCC 4.7304</strain>
    </source>
</reference>
<evidence type="ECO:0000313" key="5">
    <source>
        <dbReference type="Proteomes" id="UP001595858"/>
    </source>
</evidence>
<feature type="domain" description="TadE-like" evidence="3">
    <location>
        <begin position="13"/>
        <end position="50"/>
    </location>
</feature>
<dbReference type="RefSeq" id="WP_344147916.1">
    <property type="nucleotide sequence ID" value="NZ_BAAAQI010000023.1"/>
</dbReference>
<keyword evidence="2" id="KW-0812">Transmembrane</keyword>
<evidence type="ECO:0000256" key="1">
    <source>
        <dbReference type="SAM" id="MobiDB-lite"/>
    </source>
</evidence>
<keyword evidence="2" id="KW-0472">Membrane</keyword>
<keyword evidence="5" id="KW-1185">Reference proteome</keyword>
<proteinExistence type="predicted"/>
<dbReference type="InterPro" id="IPR012495">
    <property type="entry name" value="TadE-like_dom"/>
</dbReference>
<dbReference type="Proteomes" id="UP001595858">
    <property type="component" value="Unassembled WGS sequence"/>
</dbReference>
<feature type="region of interest" description="Disordered" evidence="1">
    <location>
        <begin position="120"/>
        <end position="147"/>
    </location>
</feature>
<dbReference type="EMBL" id="JBHSIY010000031">
    <property type="protein sequence ID" value="MFC4869866.1"/>
    <property type="molecule type" value="Genomic_DNA"/>
</dbReference>
<feature type="compositionally biased region" description="Gly residues" evidence="1">
    <location>
        <begin position="129"/>
        <end position="138"/>
    </location>
</feature>
<feature type="transmembrane region" description="Helical" evidence="2">
    <location>
        <begin position="16"/>
        <end position="39"/>
    </location>
</feature>